<evidence type="ECO:0000313" key="13">
    <source>
        <dbReference type="EMBL" id="TQM02933.1"/>
    </source>
</evidence>
<evidence type="ECO:0000259" key="11">
    <source>
        <dbReference type="Pfam" id="PF00501"/>
    </source>
</evidence>
<dbReference type="GO" id="GO:0010124">
    <property type="term" value="P:phenylacetate catabolic process"/>
    <property type="evidence" value="ECO:0007669"/>
    <property type="project" value="UniProtKB-UniRule"/>
</dbReference>
<evidence type="ECO:0000256" key="5">
    <source>
        <dbReference type="ARBA" id="ARBA00061566"/>
    </source>
</evidence>
<organism evidence="13 14">
    <name type="scientific">Pseudonocardia kunmingensis</name>
    <dbReference type="NCBI Taxonomy" id="630975"/>
    <lineage>
        <taxon>Bacteria</taxon>
        <taxon>Bacillati</taxon>
        <taxon>Actinomycetota</taxon>
        <taxon>Actinomycetes</taxon>
        <taxon>Pseudonocardiales</taxon>
        <taxon>Pseudonocardiaceae</taxon>
        <taxon>Pseudonocardia</taxon>
    </lineage>
</organism>
<dbReference type="CDD" id="cd05913">
    <property type="entry name" value="PaaK"/>
    <property type="match status" value="1"/>
</dbReference>
<dbReference type="InterPro" id="IPR011880">
    <property type="entry name" value="PA_CoA_ligase"/>
</dbReference>
<dbReference type="Gene3D" id="3.40.50.12780">
    <property type="entry name" value="N-terminal domain of ligase-like"/>
    <property type="match status" value="1"/>
</dbReference>
<evidence type="ECO:0000256" key="2">
    <source>
        <dbReference type="ARBA" id="ARBA00022598"/>
    </source>
</evidence>
<dbReference type="InterPro" id="IPR049623">
    <property type="entry name" value="PA_CoA_lig_proteobact_actino"/>
</dbReference>
<dbReference type="Proteomes" id="UP000315677">
    <property type="component" value="Unassembled WGS sequence"/>
</dbReference>
<sequence>MTTSTPTSTGTPARPARRLGDAPPAETLDPAERMSVDELRATQLERLRATLRHAYENVPHYRRAFDAAGVHPDDCRELSDIARFPTTTKADLRENYPFGMFAVPQSEVRRIHASSGTTGKPTVVGYTAQDIDNWAALIARSIRAAGGRPGHKVHNAYGYGLFTGGLGAHYGIEKLGATAIPVSGGMTPRQVQLIQDFRPEVIMLTPSYMLTLLDEFERQGIDPRATSLQVGIFGAEPWTEQMRAEIEERTGIHAVDIYGLSEVMGPGVSQECVETKDGLHIWEDHFLPEVIDPIEGTALPDGEEGELVFTSLTKQALPIIRYRTRDLTRLLPGTARPGMRRMQKITGRSDDMIILRGVNLFPTQVEEIVLRTPGCAPHFQLELTTEGRMDALTVRVEARPDTPPERRVSAAAELVQAVKDTVGVTVTCEVVDPDTLERSVGKLQRLRDRRAR</sequence>
<evidence type="ECO:0000256" key="7">
    <source>
        <dbReference type="ARBA" id="ARBA00068695"/>
    </source>
</evidence>
<name>A0A543D0R4_9PSEU</name>
<dbReference type="NCBIfam" id="TIGR02155">
    <property type="entry name" value="PA_CoA_ligase"/>
    <property type="match status" value="1"/>
</dbReference>
<comment type="catalytic activity">
    <reaction evidence="9">
        <text>2-phenylacetate + ATP + CoA = phenylacetyl-CoA + AMP + diphosphate</text>
        <dbReference type="Rhea" id="RHEA:20956"/>
        <dbReference type="ChEBI" id="CHEBI:18401"/>
        <dbReference type="ChEBI" id="CHEBI:30616"/>
        <dbReference type="ChEBI" id="CHEBI:33019"/>
        <dbReference type="ChEBI" id="CHEBI:57287"/>
        <dbReference type="ChEBI" id="CHEBI:57390"/>
        <dbReference type="ChEBI" id="CHEBI:456215"/>
        <dbReference type="EC" id="6.2.1.30"/>
    </reaction>
</comment>
<evidence type="ECO:0000256" key="8">
    <source>
        <dbReference type="ARBA" id="ARBA00075111"/>
    </source>
</evidence>
<dbReference type="PANTHER" id="PTHR43439">
    <property type="entry name" value="PHENYLACETATE-COENZYME A LIGASE"/>
    <property type="match status" value="1"/>
</dbReference>
<dbReference type="EMBL" id="VFPA01000006">
    <property type="protein sequence ID" value="TQM02933.1"/>
    <property type="molecule type" value="Genomic_DNA"/>
</dbReference>
<dbReference type="InterPro" id="IPR042099">
    <property type="entry name" value="ANL_N_sf"/>
</dbReference>
<feature type="domain" description="AMP-dependent ligase C-terminal" evidence="12">
    <location>
        <begin position="357"/>
        <end position="450"/>
    </location>
</feature>
<dbReference type="PANTHER" id="PTHR43439:SF1">
    <property type="entry name" value="PHENYLACETATE-COENZYME A LIGASE"/>
    <property type="match status" value="1"/>
</dbReference>
<feature type="domain" description="AMP-dependent synthetase/ligase" evidence="11">
    <location>
        <begin position="114"/>
        <end position="310"/>
    </location>
</feature>
<dbReference type="GO" id="GO:0047475">
    <property type="term" value="F:phenylacetate-CoA ligase activity"/>
    <property type="evidence" value="ECO:0007669"/>
    <property type="project" value="UniProtKB-EC"/>
</dbReference>
<dbReference type="SUPFAM" id="SSF56801">
    <property type="entry name" value="Acetyl-CoA synthetase-like"/>
    <property type="match status" value="1"/>
</dbReference>
<protein>
    <recommendedName>
        <fullName evidence="7 9">Phenylacetate-coenzyme A ligase</fullName>
        <ecNumber evidence="6 9">6.2.1.30</ecNumber>
    </recommendedName>
    <alternativeName>
        <fullName evidence="8 9">Phenylacetyl-CoA ligase</fullName>
    </alternativeName>
</protein>
<keyword evidence="2 9" id="KW-0436">Ligase</keyword>
<evidence type="ECO:0000256" key="6">
    <source>
        <dbReference type="ARBA" id="ARBA00066629"/>
    </source>
</evidence>
<evidence type="ECO:0000256" key="1">
    <source>
        <dbReference type="ARBA" id="ARBA00011245"/>
    </source>
</evidence>
<evidence type="ECO:0000256" key="9">
    <source>
        <dbReference type="PIRNR" id="PIRNR006444"/>
    </source>
</evidence>
<dbReference type="PIRSF" id="PIRSF006444">
    <property type="entry name" value="PaaK"/>
    <property type="match status" value="1"/>
</dbReference>
<feature type="compositionally biased region" description="Low complexity" evidence="10">
    <location>
        <begin position="1"/>
        <end position="14"/>
    </location>
</feature>
<comment type="pathway">
    <text evidence="4 9">Aromatic compound metabolism; phenylacetate degradation.</text>
</comment>
<feature type="region of interest" description="Disordered" evidence="10">
    <location>
        <begin position="1"/>
        <end position="35"/>
    </location>
</feature>
<dbReference type="AlphaFoldDB" id="A0A543D0R4"/>
<dbReference type="Gene3D" id="3.30.300.30">
    <property type="match status" value="1"/>
</dbReference>
<evidence type="ECO:0000256" key="10">
    <source>
        <dbReference type="SAM" id="MobiDB-lite"/>
    </source>
</evidence>
<dbReference type="InterPro" id="IPR028154">
    <property type="entry name" value="AMP-dep_Lig_C"/>
</dbReference>
<comment type="function">
    <text evidence="9">Catalyzes the activation of phenylacetic acid (PA) to phenylacetyl-CoA (PA-CoA).</text>
</comment>
<dbReference type="Pfam" id="PF14535">
    <property type="entry name" value="AMP-binding_C_2"/>
    <property type="match status" value="1"/>
</dbReference>
<evidence type="ECO:0000256" key="4">
    <source>
        <dbReference type="ARBA" id="ARBA00060591"/>
    </source>
</evidence>
<dbReference type="UniPathway" id="UPA00930"/>
<proteinExistence type="inferred from homology"/>
<dbReference type="InterPro" id="IPR045851">
    <property type="entry name" value="AMP-bd_C_sf"/>
</dbReference>
<dbReference type="GO" id="GO:0000166">
    <property type="term" value="F:nucleotide binding"/>
    <property type="evidence" value="ECO:0007669"/>
    <property type="project" value="UniProtKB-KW"/>
</dbReference>
<dbReference type="Pfam" id="PF00501">
    <property type="entry name" value="AMP-binding"/>
    <property type="match status" value="1"/>
</dbReference>
<keyword evidence="14" id="KW-1185">Reference proteome</keyword>
<gene>
    <name evidence="13" type="ORF">FB558_7577</name>
</gene>
<dbReference type="EC" id="6.2.1.30" evidence="6 9"/>
<comment type="caution">
    <text evidence="13">The sequence shown here is derived from an EMBL/GenBank/DDBJ whole genome shotgun (WGS) entry which is preliminary data.</text>
</comment>
<dbReference type="FunFam" id="3.40.50.12780:FF:000016">
    <property type="entry name" value="Phenylacetate-coenzyme A ligase"/>
    <property type="match status" value="1"/>
</dbReference>
<evidence type="ECO:0000256" key="3">
    <source>
        <dbReference type="ARBA" id="ARBA00022741"/>
    </source>
</evidence>
<accession>A0A543D0R4</accession>
<dbReference type="InterPro" id="IPR051414">
    <property type="entry name" value="Adenylate-forming_Reductase"/>
</dbReference>
<reference evidence="13 14" key="1">
    <citation type="submission" date="2019-06" db="EMBL/GenBank/DDBJ databases">
        <title>Sequencing the genomes of 1000 actinobacteria strains.</title>
        <authorList>
            <person name="Klenk H.-P."/>
        </authorList>
    </citation>
    <scope>NUCLEOTIDE SEQUENCE [LARGE SCALE GENOMIC DNA]</scope>
    <source>
        <strain evidence="13 14">DSM 45301</strain>
    </source>
</reference>
<dbReference type="InterPro" id="IPR000873">
    <property type="entry name" value="AMP-dep_synth/lig_dom"/>
</dbReference>
<keyword evidence="3 9" id="KW-0547">Nucleotide-binding</keyword>
<evidence type="ECO:0000259" key="12">
    <source>
        <dbReference type="Pfam" id="PF14535"/>
    </source>
</evidence>
<comment type="similarity">
    <text evidence="5 9">Belongs to the phenylacetyl-CoA ligase family.</text>
</comment>
<comment type="subunit">
    <text evidence="1">Monomer.</text>
</comment>
<evidence type="ECO:0000313" key="14">
    <source>
        <dbReference type="Proteomes" id="UP000315677"/>
    </source>
</evidence>